<protein>
    <submittedName>
        <fullName evidence="1">Uncharacterized protein</fullName>
    </submittedName>
</protein>
<dbReference type="RefSeq" id="WP_125552521.1">
    <property type="nucleotide sequence ID" value="NZ_JBHSSL010000042.1"/>
</dbReference>
<proteinExistence type="predicted"/>
<accession>A0ABW1RC50</accession>
<dbReference type="EMBL" id="JBHSSL010000042">
    <property type="protein sequence ID" value="MFC6170455.1"/>
    <property type="molecule type" value="Genomic_DNA"/>
</dbReference>
<name>A0ABW1RC50_9LACO</name>
<keyword evidence="2" id="KW-1185">Reference proteome</keyword>
<sequence length="138" mass="15935">MSEPLKDMLTTIYSQLLSNQTIADLSLADDGRHRIKYYDNPATADHDNLFIVITPLEPPVPITSGSDQELSLQFTFQINVEALDRKACKQAQYEIKKEMFKLGFGQLNDGIDEYFPETSRFVDARRYRGNTRLYDIDY</sequence>
<dbReference type="Proteomes" id="UP001596289">
    <property type="component" value="Unassembled WGS sequence"/>
</dbReference>
<gene>
    <name evidence="1" type="ORF">ACFQGP_07685</name>
</gene>
<organism evidence="1 2">
    <name type="scientific">Loigolactobacillus jiayinensis</name>
    <dbReference type="NCBI Taxonomy" id="2486016"/>
    <lineage>
        <taxon>Bacteria</taxon>
        <taxon>Bacillati</taxon>
        <taxon>Bacillota</taxon>
        <taxon>Bacilli</taxon>
        <taxon>Lactobacillales</taxon>
        <taxon>Lactobacillaceae</taxon>
        <taxon>Loigolactobacillus</taxon>
    </lineage>
</organism>
<evidence type="ECO:0000313" key="2">
    <source>
        <dbReference type="Proteomes" id="UP001596289"/>
    </source>
</evidence>
<comment type="caution">
    <text evidence="1">The sequence shown here is derived from an EMBL/GenBank/DDBJ whole genome shotgun (WGS) entry which is preliminary data.</text>
</comment>
<evidence type="ECO:0000313" key="1">
    <source>
        <dbReference type="EMBL" id="MFC6170455.1"/>
    </source>
</evidence>
<reference evidence="2" key="1">
    <citation type="journal article" date="2019" name="Int. J. Syst. Evol. Microbiol.">
        <title>The Global Catalogue of Microorganisms (GCM) 10K type strain sequencing project: providing services to taxonomists for standard genome sequencing and annotation.</title>
        <authorList>
            <consortium name="The Broad Institute Genomics Platform"/>
            <consortium name="The Broad Institute Genome Sequencing Center for Infectious Disease"/>
            <person name="Wu L."/>
            <person name="Ma J."/>
        </authorList>
    </citation>
    <scope>NUCLEOTIDE SEQUENCE [LARGE SCALE GENOMIC DNA]</scope>
    <source>
        <strain evidence="2">CCM 8904</strain>
    </source>
</reference>